<keyword evidence="2" id="KW-1185">Reference proteome</keyword>
<sequence length="126" mass="14074">MSVRPRFWGVGSDMPDLLLVLTKWTMVPNCRFCLGPCYHRVQPPDVEARFTFVDAGSSGNKKAGFWIIIPAIPNLSMSSLSWFSAMPGVCGCVIMRCSASRLPPKSLKLAHLRMFTKWSRTTHGRA</sequence>
<protein>
    <submittedName>
        <fullName evidence="1">Uncharacterized protein</fullName>
    </submittedName>
</protein>
<dbReference type="EMBL" id="BSYO01000005">
    <property type="protein sequence ID" value="GMH04904.1"/>
    <property type="molecule type" value="Genomic_DNA"/>
</dbReference>
<name>A0AAD3XHN0_NEPGR</name>
<evidence type="ECO:0000313" key="1">
    <source>
        <dbReference type="EMBL" id="GMH04904.1"/>
    </source>
</evidence>
<dbReference type="Proteomes" id="UP001279734">
    <property type="component" value="Unassembled WGS sequence"/>
</dbReference>
<accession>A0AAD3XHN0</accession>
<organism evidence="1 2">
    <name type="scientific">Nepenthes gracilis</name>
    <name type="common">Slender pitcher plant</name>
    <dbReference type="NCBI Taxonomy" id="150966"/>
    <lineage>
        <taxon>Eukaryota</taxon>
        <taxon>Viridiplantae</taxon>
        <taxon>Streptophyta</taxon>
        <taxon>Embryophyta</taxon>
        <taxon>Tracheophyta</taxon>
        <taxon>Spermatophyta</taxon>
        <taxon>Magnoliopsida</taxon>
        <taxon>eudicotyledons</taxon>
        <taxon>Gunneridae</taxon>
        <taxon>Pentapetalae</taxon>
        <taxon>Caryophyllales</taxon>
        <taxon>Nepenthaceae</taxon>
        <taxon>Nepenthes</taxon>
    </lineage>
</organism>
<reference evidence="1" key="1">
    <citation type="submission" date="2023-05" db="EMBL/GenBank/DDBJ databases">
        <title>Nepenthes gracilis genome sequencing.</title>
        <authorList>
            <person name="Fukushima K."/>
        </authorList>
    </citation>
    <scope>NUCLEOTIDE SEQUENCE</scope>
    <source>
        <strain evidence="1">SING2019-196</strain>
    </source>
</reference>
<gene>
    <name evidence="1" type="ORF">Nepgr_006744</name>
</gene>
<proteinExistence type="predicted"/>
<comment type="caution">
    <text evidence="1">The sequence shown here is derived from an EMBL/GenBank/DDBJ whole genome shotgun (WGS) entry which is preliminary data.</text>
</comment>
<dbReference type="AlphaFoldDB" id="A0AAD3XHN0"/>
<evidence type="ECO:0000313" key="2">
    <source>
        <dbReference type="Proteomes" id="UP001279734"/>
    </source>
</evidence>